<evidence type="ECO:0000313" key="1">
    <source>
        <dbReference type="EMBL" id="QBE66337.1"/>
    </source>
</evidence>
<dbReference type="RefSeq" id="WP_130189445.1">
    <property type="nucleotide sequence ID" value="NZ_CP035913.1"/>
</dbReference>
<sequence length="62" mass="6698">MMMSDDLLAAFNDFNDAAYAIGHCQLAQASAAPQRLEVARNAFHTLFMDAVKADAAAGRKRP</sequence>
<dbReference type="EMBL" id="CP035913">
    <property type="protein sequence ID" value="QBE66337.1"/>
    <property type="molecule type" value="Genomic_DNA"/>
</dbReference>
<protein>
    <submittedName>
        <fullName evidence="1">Uncharacterized protein</fullName>
    </submittedName>
</protein>
<keyword evidence="2" id="KW-1185">Reference proteome</keyword>
<gene>
    <name evidence="1" type="ORF">EWM63_27970</name>
</gene>
<organism evidence="1 2">
    <name type="scientific">Pseudoduganella lutea</name>
    <dbReference type="NCBI Taxonomy" id="321985"/>
    <lineage>
        <taxon>Bacteria</taxon>
        <taxon>Pseudomonadati</taxon>
        <taxon>Pseudomonadota</taxon>
        <taxon>Betaproteobacteria</taxon>
        <taxon>Burkholderiales</taxon>
        <taxon>Oxalobacteraceae</taxon>
        <taxon>Telluria group</taxon>
        <taxon>Pseudoduganella</taxon>
    </lineage>
</organism>
<accession>A0A4P6L4E4</accession>
<name>A0A4P6L4E4_9BURK</name>
<reference evidence="1 2" key="1">
    <citation type="submission" date="2019-02" db="EMBL/GenBank/DDBJ databases">
        <title>Draft Genome Sequences of Six Type Strains of the Genus Massilia.</title>
        <authorList>
            <person name="Miess H."/>
            <person name="Frediansyhah A."/>
            <person name="Gross H."/>
        </authorList>
    </citation>
    <scope>NUCLEOTIDE SEQUENCE [LARGE SCALE GENOMIC DNA]</scope>
    <source>
        <strain evidence="1 2">DSM 17473</strain>
    </source>
</reference>
<proteinExistence type="predicted"/>
<dbReference type="AlphaFoldDB" id="A0A4P6L4E4"/>
<dbReference type="KEGG" id="plue:EWM63_27970"/>
<dbReference type="Proteomes" id="UP000290637">
    <property type="component" value="Chromosome"/>
</dbReference>
<evidence type="ECO:0000313" key="2">
    <source>
        <dbReference type="Proteomes" id="UP000290637"/>
    </source>
</evidence>